<evidence type="ECO:0000259" key="11">
    <source>
        <dbReference type="PROSITE" id="PS50819"/>
    </source>
</evidence>
<evidence type="ECO:0000256" key="6">
    <source>
        <dbReference type="ARBA" id="ARBA00022813"/>
    </source>
</evidence>
<dbReference type="SUPFAM" id="SSF51294">
    <property type="entry name" value="Hedgehog/intein (Hint) domain"/>
    <property type="match status" value="1"/>
</dbReference>
<accession>A0A6C0CJW8</accession>
<name>A0A6C0CJW8_9ZZZZ</name>
<dbReference type="Gene3D" id="2.170.16.10">
    <property type="entry name" value="Hedgehog/Intein (Hint) domain"/>
    <property type="match status" value="1"/>
</dbReference>
<dbReference type="InterPro" id="IPR043502">
    <property type="entry name" value="DNA/RNA_pol_sf"/>
</dbReference>
<dbReference type="InterPro" id="IPR004042">
    <property type="entry name" value="Intein_endonuc_central"/>
</dbReference>
<evidence type="ECO:0000256" key="8">
    <source>
        <dbReference type="ARBA" id="ARBA00023000"/>
    </source>
</evidence>
<dbReference type="EC" id="2.7.7.7" evidence="2"/>
<proteinExistence type="inferred from homology"/>
<dbReference type="GO" id="GO:0008296">
    <property type="term" value="F:3'-5'-DNA exonuclease activity"/>
    <property type="evidence" value="ECO:0007669"/>
    <property type="project" value="TreeGrafter"/>
</dbReference>
<evidence type="ECO:0000256" key="2">
    <source>
        <dbReference type="ARBA" id="ARBA00012417"/>
    </source>
</evidence>
<dbReference type="PROSITE" id="PS50818">
    <property type="entry name" value="INTEIN_C_TER"/>
    <property type="match status" value="1"/>
</dbReference>
<keyword evidence="5" id="KW-0548">Nucleotidyltransferase</keyword>
<evidence type="ECO:0000256" key="7">
    <source>
        <dbReference type="ARBA" id="ARBA00022932"/>
    </source>
</evidence>
<organism evidence="12">
    <name type="scientific">viral metagenome</name>
    <dbReference type="NCBI Taxonomy" id="1070528"/>
    <lineage>
        <taxon>unclassified sequences</taxon>
        <taxon>metagenomes</taxon>
        <taxon>organismal metagenomes</taxon>
    </lineage>
</organism>
<dbReference type="PRINTS" id="PR00106">
    <property type="entry name" value="DNAPOLB"/>
</dbReference>
<dbReference type="SUPFAM" id="SSF56672">
    <property type="entry name" value="DNA/RNA polymerases"/>
    <property type="match status" value="1"/>
</dbReference>
<dbReference type="GO" id="GO:0043625">
    <property type="term" value="C:delta DNA polymerase complex"/>
    <property type="evidence" value="ECO:0007669"/>
    <property type="project" value="TreeGrafter"/>
</dbReference>
<comment type="similarity">
    <text evidence="1">Belongs to the DNA polymerase type-B family.</text>
</comment>
<dbReference type="Pfam" id="PF03104">
    <property type="entry name" value="DNA_pol_B_exo1"/>
    <property type="match status" value="1"/>
</dbReference>
<evidence type="ECO:0000256" key="4">
    <source>
        <dbReference type="ARBA" id="ARBA00022679"/>
    </source>
</evidence>
<dbReference type="SUPFAM" id="SSF55608">
    <property type="entry name" value="Homing endonucleases"/>
    <property type="match status" value="1"/>
</dbReference>
<dbReference type="InterPro" id="IPR030934">
    <property type="entry name" value="Intein_C"/>
</dbReference>
<dbReference type="PROSITE" id="PS50819">
    <property type="entry name" value="INTEIN_ENDONUCLEASE"/>
    <property type="match status" value="1"/>
</dbReference>
<dbReference type="GO" id="GO:0004519">
    <property type="term" value="F:endonuclease activity"/>
    <property type="evidence" value="ECO:0007669"/>
    <property type="project" value="InterPro"/>
</dbReference>
<dbReference type="Gene3D" id="1.10.132.60">
    <property type="entry name" value="DNA polymerase family B, C-terminal domain"/>
    <property type="match status" value="1"/>
</dbReference>
<keyword evidence="8" id="KW-0651">Protein splicing</keyword>
<dbReference type="SUPFAM" id="SSF53098">
    <property type="entry name" value="Ribonuclease H-like"/>
    <property type="match status" value="1"/>
</dbReference>
<dbReference type="Gene3D" id="3.30.342.10">
    <property type="entry name" value="DNA Polymerase, chain B, domain 1"/>
    <property type="match status" value="1"/>
</dbReference>
<dbReference type="EMBL" id="MN739421">
    <property type="protein sequence ID" value="QHT03964.1"/>
    <property type="molecule type" value="Genomic_DNA"/>
</dbReference>
<dbReference type="Gene3D" id="1.10.287.690">
    <property type="entry name" value="Helix hairpin bin"/>
    <property type="match status" value="1"/>
</dbReference>
<evidence type="ECO:0000256" key="1">
    <source>
        <dbReference type="ARBA" id="ARBA00005755"/>
    </source>
</evidence>
<dbReference type="Gene3D" id="3.30.420.10">
    <property type="entry name" value="Ribonuclease H-like superfamily/Ribonuclease H"/>
    <property type="match status" value="1"/>
</dbReference>
<comment type="catalytic activity">
    <reaction evidence="10">
        <text>DNA(n) + a 2'-deoxyribonucleoside 5'-triphosphate = DNA(n+1) + diphosphate</text>
        <dbReference type="Rhea" id="RHEA:22508"/>
        <dbReference type="Rhea" id="RHEA-COMP:17339"/>
        <dbReference type="Rhea" id="RHEA-COMP:17340"/>
        <dbReference type="ChEBI" id="CHEBI:33019"/>
        <dbReference type="ChEBI" id="CHEBI:61560"/>
        <dbReference type="ChEBI" id="CHEBI:173112"/>
        <dbReference type="EC" id="2.7.7.7"/>
    </reaction>
</comment>
<dbReference type="InterPro" id="IPR050240">
    <property type="entry name" value="DNA_pol_type-B"/>
</dbReference>
<feature type="domain" description="DOD-type homing endonuclease" evidence="11">
    <location>
        <begin position="841"/>
        <end position="988"/>
    </location>
</feature>
<evidence type="ECO:0000313" key="12">
    <source>
        <dbReference type="EMBL" id="QHT03964.1"/>
    </source>
</evidence>
<dbReference type="GO" id="GO:0000166">
    <property type="term" value="F:nucleotide binding"/>
    <property type="evidence" value="ECO:0007669"/>
    <property type="project" value="InterPro"/>
</dbReference>
<keyword evidence="4" id="KW-0808">Transferase</keyword>
<dbReference type="InterPro" id="IPR027434">
    <property type="entry name" value="Homing_endonucl"/>
</dbReference>
<keyword evidence="6" id="KW-0068">Autocatalytic cleavage</keyword>
<dbReference type="InterPro" id="IPR042087">
    <property type="entry name" value="DNA_pol_B_thumb"/>
</dbReference>
<dbReference type="GO" id="GO:0003677">
    <property type="term" value="F:DNA binding"/>
    <property type="evidence" value="ECO:0007669"/>
    <property type="project" value="UniProtKB-KW"/>
</dbReference>
<dbReference type="GO" id="GO:0003887">
    <property type="term" value="F:DNA-directed DNA polymerase activity"/>
    <property type="evidence" value="ECO:0007669"/>
    <property type="project" value="UniProtKB-KW"/>
</dbReference>
<dbReference type="SMART" id="SM00486">
    <property type="entry name" value="POLBc"/>
    <property type="match status" value="1"/>
</dbReference>
<dbReference type="InterPro" id="IPR006172">
    <property type="entry name" value="DNA-dir_DNA_pol_B"/>
</dbReference>
<dbReference type="Pfam" id="PF00136">
    <property type="entry name" value="DNA_pol_B"/>
    <property type="match status" value="2"/>
</dbReference>
<dbReference type="InterPro" id="IPR036397">
    <property type="entry name" value="RNaseH_sf"/>
</dbReference>
<dbReference type="InterPro" id="IPR006133">
    <property type="entry name" value="DNA-dir_DNA_pol_B_exonuc"/>
</dbReference>
<dbReference type="InterPro" id="IPR023211">
    <property type="entry name" value="DNA_pol_palm_dom_sf"/>
</dbReference>
<evidence type="ECO:0000256" key="9">
    <source>
        <dbReference type="ARBA" id="ARBA00023125"/>
    </source>
</evidence>
<dbReference type="PANTHER" id="PTHR10322">
    <property type="entry name" value="DNA POLYMERASE CATALYTIC SUBUNIT"/>
    <property type="match status" value="1"/>
</dbReference>
<protein>
    <recommendedName>
        <fullName evidence="3">DNA polymerase</fullName>
        <ecNumber evidence="2">2.7.7.7</ecNumber>
    </recommendedName>
</protein>
<dbReference type="Gene3D" id="3.90.1600.10">
    <property type="entry name" value="Palm domain of DNA polymerase"/>
    <property type="match status" value="2"/>
</dbReference>
<dbReference type="InterPro" id="IPR012337">
    <property type="entry name" value="RNaseH-like_sf"/>
</dbReference>
<keyword evidence="9" id="KW-0238">DNA-binding</keyword>
<dbReference type="Gene3D" id="3.10.28.10">
    <property type="entry name" value="Homing endonucleases"/>
    <property type="match status" value="1"/>
</dbReference>
<evidence type="ECO:0000256" key="10">
    <source>
        <dbReference type="ARBA" id="ARBA00049244"/>
    </source>
</evidence>
<dbReference type="InterPro" id="IPR036844">
    <property type="entry name" value="Hint_dom_sf"/>
</dbReference>
<reference evidence="12" key="1">
    <citation type="journal article" date="2020" name="Nature">
        <title>Giant virus diversity and host interactions through global metagenomics.</title>
        <authorList>
            <person name="Schulz F."/>
            <person name="Roux S."/>
            <person name="Paez-Espino D."/>
            <person name="Jungbluth S."/>
            <person name="Walsh D.A."/>
            <person name="Denef V.J."/>
            <person name="McMahon K.D."/>
            <person name="Konstantinidis K.T."/>
            <person name="Eloe-Fadrosh E.A."/>
            <person name="Kyrpides N.C."/>
            <person name="Woyke T."/>
        </authorList>
    </citation>
    <scope>NUCLEOTIDE SEQUENCE</scope>
    <source>
        <strain evidence="12">GVMAG-M-3300021137-6</strain>
    </source>
</reference>
<keyword evidence="7" id="KW-0239">DNA-directed DNA polymerase</keyword>
<sequence>MSVLMPCDWIDHDDFGKYVIDIYGRTDEGETAMLRVRGYSPYFYVASEYDFSSEDHGISKIKVTHLEKFDVFAGYNGYVPTKVQKVEVESMKDFRTAVKVAKDAYEDGKALYRVYEANLPPLLRFYHDREILPASPVAFVAGQKIKNMEKSWYVDLVNIKSKPSADTPLKIAAYDIECTSGTGNFPVPEKDPVIQIGITVRWSNNMMLNVARKVFVFGTVSPSDDKTVEFRGYPTEADMIEAFQEYVQEVNPDVICGYNTYGFDDRFLAIRAKVNGMKLNLARGAIWGDSLQKKTFELASGKYEVEYLKTPGRLTIDLLLNMRREHTLDSYKLDNVASVFLRDKVVKFEGTTVHTKTTRGLNVGNYVRFDLVGNTMNPYQEGRKFLVKSMTSKTFTIAEIETELFADLTDAEKKTVEWSFTKDDLHHLELFAKHKGNAADRAVIAKYCIQDCDLVLTLMAKLDTFVNARGMADVCFVPLQFLFLRGQGIKIFSRVAYEASKRNQIILTQEALEGDGIGYEGAIVISPKIGMYLETPVAVLDFNSLYPSSMIGENLSPDTFLYRKTYSRVGKLEHYEGLPADKVKGITGYREVSYDEDGCKCVCAYMQPTPDQPLSFGLIPMALQIMLKKRKEARKKMEDPTMDDAQKSVYNGLQLAYKVVANSIYGQLGSRTSPIRKMCVAACTTAVGRRSLLFAKSTVEADGAEVVYGDSVAKYTPIMVRIHGNINILRIDQLDAYGTGWMKYGDDGKELCEVQGVDSWTESGWTPVKSIIRHALVDGKKMVRVLTHTGVVDVTDDHSLVKEDGTPTTSKELVIGTKLLHAGYPSGTNESSEMTPNEARIAGFFSGDGSCGSYDCPTGPKCSWALNNADMTMLEFYKGLAEEVYPQLSWKILPTLESSGVYKLVPNSRGMYGDIKRFVVAYRASMYTPTKEKRIPVSVLNGSLEVRQAFWDGLYDADGDKNGINVRIDQKSQLSSSHIMFLGASLGYNVSVTDRTSKEHIYRVTCTRSYQRKDPIAVKRIREIEYDGFVYDLTTTNHHFQAGVGKMIVHNTDSIFVKFPGKDLPGTIAAGQDAAKKITAGCPHSAFVIGYEKTFYPFILFCRKRYVGMKYEEDPNPAKCKRASMGIVLKRRDNAPIVKDVYGGALDIILEHKDVQKAAEFVKGMLIKVLKSELPIEKFAVTKQLRDDYKAMADDYKGSATVPAHRILADRMTKRDPGNAPSVGERLQYVYIQTDKDKKLQADKIETIDFMQKNKLKLDSQFYITNQIQNPVAQLFALCIESLPGYREPRPSYVQMLKDSMDDGNDLEEATLNVLKYKEKQLDSLLFLKADYILKAQGKAVQSNLDNWFKKK</sequence>
<dbReference type="InterPro" id="IPR006134">
    <property type="entry name" value="DNA-dir_DNA_pol_B_multi_dom"/>
</dbReference>
<dbReference type="GO" id="GO:0006297">
    <property type="term" value="P:nucleotide-excision repair, DNA gap filling"/>
    <property type="evidence" value="ECO:0007669"/>
    <property type="project" value="TreeGrafter"/>
</dbReference>
<evidence type="ECO:0000256" key="3">
    <source>
        <dbReference type="ARBA" id="ARBA00015749"/>
    </source>
</evidence>
<dbReference type="GO" id="GO:0006287">
    <property type="term" value="P:base-excision repair, gap-filling"/>
    <property type="evidence" value="ECO:0007669"/>
    <property type="project" value="TreeGrafter"/>
</dbReference>
<dbReference type="PANTHER" id="PTHR10322:SF23">
    <property type="entry name" value="DNA POLYMERASE DELTA CATALYTIC SUBUNIT"/>
    <property type="match status" value="1"/>
</dbReference>
<evidence type="ECO:0000256" key="5">
    <source>
        <dbReference type="ARBA" id="ARBA00022695"/>
    </source>
</evidence>
<dbReference type="GO" id="GO:0045004">
    <property type="term" value="P:DNA replication proofreading"/>
    <property type="evidence" value="ECO:0007669"/>
    <property type="project" value="TreeGrafter"/>
</dbReference>